<organism evidence="2">
    <name type="scientific">marine sediment metagenome</name>
    <dbReference type="NCBI Taxonomy" id="412755"/>
    <lineage>
        <taxon>unclassified sequences</taxon>
        <taxon>metagenomes</taxon>
        <taxon>ecological metagenomes</taxon>
    </lineage>
</organism>
<comment type="caution">
    <text evidence="2">The sequence shown here is derived from an EMBL/GenBank/DDBJ whole genome shotgun (WGS) entry which is preliminary data.</text>
</comment>
<feature type="non-terminal residue" evidence="2">
    <location>
        <position position="285"/>
    </location>
</feature>
<accession>X1BMU8</accession>
<dbReference type="Pfam" id="PF01593">
    <property type="entry name" value="Amino_oxidase"/>
    <property type="match status" value="1"/>
</dbReference>
<dbReference type="AlphaFoldDB" id="X1BMU8"/>
<sequence>SEVHRKVKIVNLPMTDPRWRKLAAKNIVELQKGYNPDLMALVNTYMRGACAAKPERTSAGMGMVLSRDIFNTDAMGFVTGGFQKITDALANKLDGKVMDGAGVTRVEENDGIVTTCYKKDGQEHIVKSKSAVMAVPPMIALKLLPGLPDWKKEAMEKVIYGPITIVSVFLKRNIPWKRFNGAISADTIFQGILDVTYDTEEDKNKDNPIIYNFVISIPASEKKEIETFLAKSDEEILEHTFKDFKRLIPDADIEKYITGTKVTRFPIGELELSPEYFLEALPELP</sequence>
<dbReference type="InterPro" id="IPR002937">
    <property type="entry name" value="Amino_oxidase"/>
</dbReference>
<reference evidence="2" key="1">
    <citation type="journal article" date="2014" name="Front. Microbiol.">
        <title>High frequency of phylogenetically diverse reductive dehalogenase-homologous genes in deep subseafloor sedimentary metagenomes.</title>
        <authorList>
            <person name="Kawai M."/>
            <person name="Futagami T."/>
            <person name="Toyoda A."/>
            <person name="Takaki Y."/>
            <person name="Nishi S."/>
            <person name="Hori S."/>
            <person name="Arai W."/>
            <person name="Tsubouchi T."/>
            <person name="Morono Y."/>
            <person name="Uchiyama I."/>
            <person name="Ito T."/>
            <person name="Fujiyama A."/>
            <person name="Inagaki F."/>
            <person name="Takami H."/>
        </authorList>
    </citation>
    <scope>NUCLEOTIDE SEQUENCE</scope>
    <source>
        <strain evidence="2">Expedition CK06-06</strain>
    </source>
</reference>
<dbReference type="InterPro" id="IPR036188">
    <property type="entry name" value="FAD/NAD-bd_sf"/>
</dbReference>
<proteinExistence type="predicted"/>
<evidence type="ECO:0000259" key="1">
    <source>
        <dbReference type="Pfam" id="PF01593"/>
    </source>
</evidence>
<gene>
    <name evidence="2" type="ORF">S01H4_43233</name>
</gene>
<dbReference type="EMBL" id="BART01023831">
    <property type="protein sequence ID" value="GAG97264.1"/>
    <property type="molecule type" value="Genomic_DNA"/>
</dbReference>
<feature type="domain" description="Amine oxidase" evidence="1">
    <location>
        <begin position="45"/>
        <end position="262"/>
    </location>
</feature>
<evidence type="ECO:0000313" key="2">
    <source>
        <dbReference type="EMBL" id="GAG97264.1"/>
    </source>
</evidence>
<dbReference type="Gene3D" id="3.50.50.60">
    <property type="entry name" value="FAD/NAD(P)-binding domain"/>
    <property type="match status" value="1"/>
</dbReference>
<feature type="non-terminal residue" evidence="2">
    <location>
        <position position="1"/>
    </location>
</feature>
<protein>
    <recommendedName>
        <fullName evidence="1">Amine oxidase domain-containing protein</fullName>
    </recommendedName>
</protein>
<dbReference type="SUPFAM" id="SSF51905">
    <property type="entry name" value="FAD/NAD(P)-binding domain"/>
    <property type="match status" value="1"/>
</dbReference>
<dbReference type="GO" id="GO:0016491">
    <property type="term" value="F:oxidoreductase activity"/>
    <property type="evidence" value="ECO:0007669"/>
    <property type="project" value="InterPro"/>
</dbReference>
<name>X1BMU8_9ZZZZ</name>